<organism evidence="1 2">
    <name type="scientific">Trichoderma ghanense</name>
    <dbReference type="NCBI Taxonomy" id="65468"/>
    <lineage>
        <taxon>Eukaryota</taxon>
        <taxon>Fungi</taxon>
        <taxon>Dikarya</taxon>
        <taxon>Ascomycota</taxon>
        <taxon>Pezizomycotina</taxon>
        <taxon>Sordariomycetes</taxon>
        <taxon>Hypocreomycetidae</taxon>
        <taxon>Hypocreales</taxon>
        <taxon>Hypocreaceae</taxon>
        <taxon>Trichoderma</taxon>
    </lineage>
</organism>
<reference evidence="1 2" key="1">
    <citation type="submission" date="2018-01" db="EMBL/GenBank/DDBJ databases">
        <title>Genome characterization of the sugarcane-associated fungus Trichoderma ghanense CCMA-1212 and their application in lignocelulose bioconversion.</title>
        <authorList>
            <person name="Steindorff A.S."/>
            <person name="Mendes T.D."/>
            <person name="Vilela E.S.D."/>
            <person name="Rodrigues D.S."/>
            <person name="Formighieri E.F."/>
            <person name="Melo I.S."/>
            <person name="Favaro L.C.L."/>
        </authorList>
    </citation>
    <scope>NUCLEOTIDE SEQUENCE [LARGE SCALE GENOMIC DNA]</scope>
    <source>
        <strain evidence="1 2">CCMA-1212</strain>
    </source>
</reference>
<dbReference type="InterPro" id="IPR023346">
    <property type="entry name" value="Lysozyme-like_dom_sf"/>
</dbReference>
<dbReference type="GeneID" id="300579200"/>
<evidence type="ECO:0000313" key="2">
    <source>
        <dbReference type="Proteomes" id="UP001642720"/>
    </source>
</evidence>
<protein>
    <recommendedName>
        <fullName evidence="3">Glycoside hydrolase</fullName>
    </recommendedName>
</protein>
<keyword evidence="2" id="KW-1185">Reference proteome</keyword>
<feature type="non-terminal residue" evidence="1">
    <location>
        <position position="1"/>
    </location>
</feature>
<accession>A0ABY2GWN5</accession>
<sequence length="299" mass="32415">LKLPERVLWTKQTFQLSLAAIVTGAGLVTSLPSLLTTLTGRSLDGSDSLSIERRATGGKVTNKALARFDNSNIEDGMGNGTDWYHLYLGNGTEAAGWPSKDKWVSFEDMFNNYKLQMYVACQFLNWRLPNNDIAEVEAIYDGIQIAADATGVDHRLILAIIMQESHGCVRVNTTNLGVRNPGIMQNHNGKAFCNDNKKLTTPCPAATIHEMIREGTAGTTSGDGLAHCINLSGNGDVSDYYRAARIYNSGSISKTGDLQSNIATHCYASDIANRLTGWVYAPSTCTCDDDPKSCGVVNH</sequence>
<dbReference type="RefSeq" id="XP_073556584.1">
    <property type="nucleotide sequence ID" value="XM_073704750.1"/>
</dbReference>
<dbReference type="SUPFAM" id="SSF53955">
    <property type="entry name" value="Lysozyme-like"/>
    <property type="match status" value="1"/>
</dbReference>
<proteinExistence type="predicted"/>
<evidence type="ECO:0000313" key="1">
    <source>
        <dbReference type="EMBL" id="TFB00383.1"/>
    </source>
</evidence>
<comment type="caution">
    <text evidence="1">The sequence shown here is derived from an EMBL/GenBank/DDBJ whole genome shotgun (WGS) entry which is preliminary data.</text>
</comment>
<dbReference type="Gene3D" id="1.10.530.10">
    <property type="match status" value="1"/>
</dbReference>
<evidence type="ECO:0008006" key="3">
    <source>
        <dbReference type="Google" id="ProtNLM"/>
    </source>
</evidence>
<dbReference type="Proteomes" id="UP001642720">
    <property type="component" value="Unassembled WGS sequence"/>
</dbReference>
<dbReference type="EMBL" id="PPTA01000011">
    <property type="protein sequence ID" value="TFB00383.1"/>
    <property type="molecule type" value="Genomic_DNA"/>
</dbReference>
<gene>
    <name evidence="1" type="ORF">CCMA1212_007583</name>
</gene>
<name>A0ABY2GWN5_9HYPO</name>